<feature type="transmembrane region" description="Helical" evidence="1">
    <location>
        <begin position="92"/>
        <end position="111"/>
    </location>
</feature>
<evidence type="ECO:0000313" key="2">
    <source>
        <dbReference type="EMBL" id="KXK64715.1"/>
    </source>
</evidence>
<reference evidence="2 3" key="1">
    <citation type="submission" date="2016-02" db="EMBL/GenBank/DDBJ databases">
        <authorList>
            <person name="Wen L."/>
            <person name="He K."/>
            <person name="Yang H."/>
        </authorList>
    </citation>
    <scope>NUCLEOTIDE SEQUENCE [LARGE SCALE GENOMIC DNA]</scope>
    <source>
        <strain evidence="2 3">DSM 22607</strain>
    </source>
</reference>
<feature type="transmembrane region" description="Helical" evidence="1">
    <location>
        <begin position="268"/>
        <end position="286"/>
    </location>
</feature>
<accession>A0A136Q222</accession>
<organism evidence="2 3">
    <name type="scientific">Christensenella minuta</name>
    <dbReference type="NCBI Taxonomy" id="626937"/>
    <lineage>
        <taxon>Bacteria</taxon>
        <taxon>Bacillati</taxon>
        <taxon>Bacillota</taxon>
        <taxon>Clostridia</taxon>
        <taxon>Christensenellales</taxon>
        <taxon>Christensenellaceae</taxon>
        <taxon>Christensenella</taxon>
    </lineage>
</organism>
<feature type="transmembrane region" description="Helical" evidence="1">
    <location>
        <begin position="212"/>
        <end position="235"/>
    </location>
</feature>
<dbReference type="STRING" id="626937.HMPREF3293_02795"/>
<dbReference type="EMBL" id="LSZW01000064">
    <property type="protein sequence ID" value="KXK64715.1"/>
    <property type="molecule type" value="Genomic_DNA"/>
</dbReference>
<feature type="transmembrane region" description="Helical" evidence="1">
    <location>
        <begin position="563"/>
        <end position="581"/>
    </location>
</feature>
<dbReference type="AlphaFoldDB" id="A0A136Q222"/>
<dbReference type="InterPro" id="IPR046062">
    <property type="entry name" value="DUF6020"/>
</dbReference>
<feature type="transmembrane region" description="Helical" evidence="1">
    <location>
        <begin position="141"/>
        <end position="161"/>
    </location>
</feature>
<keyword evidence="1" id="KW-1133">Transmembrane helix</keyword>
<feature type="transmembrane region" description="Helical" evidence="1">
    <location>
        <begin position="298"/>
        <end position="327"/>
    </location>
</feature>
<feature type="transmembrane region" description="Helical" evidence="1">
    <location>
        <begin position="339"/>
        <end position="362"/>
    </location>
</feature>
<keyword evidence="1" id="KW-0812">Transmembrane</keyword>
<keyword evidence="1" id="KW-0472">Membrane</keyword>
<keyword evidence="3" id="KW-1185">Reference proteome</keyword>
<protein>
    <submittedName>
        <fullName evidence="2">Tat pathway signal sequence domain protein</fullName>
    </submittedName>
</protein>
<name>A0A136Q222_9FIRM</name>
<dbReference type="Proteomes" id="UP000070366">
    <property type="component" value="Unassembled WGS sequence"/>
</dbReference>
<proteinExistence type="predicted"/>
<feature type="transmembrane region" description="Helical" evidence="1">
    <location>
        <begin position="34"/>
        <end position="51"/>
    </location>
</feature>
<gene>
    <name evidence="2" type="ORF">HMPREF3293_02795</name>
</gene>
<comment type="caution">
    <text evidence="2">The sequence shown here is derived from an EMBL/GenBank/DDBJ whole genome shotgun (WGS) entry which is preliminary data.</text>
</comment>
<feature type="transmembrane region" description="Helical" evidence="1">
    <location>
        <begin position="539"/>
        <end position="557"/>
    </location>
</feature>
<evidence type="ECO:0000313" key="3">
    <source>
        <dbReference type="Proteomes" id="UP000070366"/>
    </source>
</evidence>
<sequence length="587" mass="65682">MRFIVNALLSLCCTVALSRGYLNGGQPLVPADNVFSVLFFVLFYVLFYFAFHSLYRRDTVISLIAGFVLAACTSAGANFIQFGSLALTDRYFLLNLAALTIIYTALFLLLFKHAPKLNGAIKKVSPPVGIYNRLFGTKWRAFLTFFAVLAICWLPAFLATYPGHFSYDGPIQAAQIFTDGRLNAHHPVAHTLFMTSLFELGKLISGDYQLGLTLYCVIQALIVAACLSYMGAFLLCKKVPVLVVLLAILFLALNPFVQYFAFTTAKDVLFGAFFLLAILMITDMLLDPETFFEKKARIFAFIIVTLLVCLLRKQGLYVLLLFVPVMLVINRRHLVKQAIAIVVGIVLSLVVTGPVSTAAGVIPSPPQEVLSVPIQQLARAINYAPPEKITEEERAAILEYIPQEALDSYIAEISDPVKDKFNQDAYARDPEGFFSIWAEVGQKTPGMYVDSFLYGSMGYLYPSPALMHQWAVMMDFYTIDDLPIERNSMFPAYTEYLDDVGQSFFSGVPILSTLVSPAVPFWIMVLVAAFLFKRRQYKALVPLLAAFIFLCSLFLAPVMCIRYIIPLLYLIPLIISLPYIFPIQRRE</sequence>
<dbReference type="Pfam" id="PF19484">
    <property type="entry name" value="DUF6020"/>
    <property type="match status" value="1"/>
</dbReference>
<evidence type="ECO:0000256" key="1">
    <source>
        <dbReference type="SAM" id="Phobius"/>
    </source>
</evidence>
<feature type="transmembrane region" description="Helical" evidence="1">
    <location>
        <begin position="60"/>
        <end position="80"/>
    </location>
</feature>
<dbReference type="RefSeq" id="WP_147554706.1">
    <property type="nucleotide sequence ID" value="NZ_CABMOF010000006.1"/>
</dbReference>
<feature type="transmembrane region" description="Helical" evidence="1">
    <location>
        <begin position="452"/>
        <end position="472"/>
    </location>
</feature>
<feature type="transmembrane region" description="Helical" evidence="1">
    <location>
        <begin position="242"/>
        <end position="262"/>
    </location>
</feature>
<feature type="transmembrane region" description="Helical" evidence="1">
    <location>
        <begin position="510"/>
        <end position="532"/>
    </location>
</feature>